<name>A0A9E7PTX8_9EURY</name>
<evidence type="ECO:0000256" key="1">
    <source>
        <dbReference type="ARBA" id="ARBA00007769"/>
    </source>
</evidence>
<dbReference type="RefSeq" id="WP_257744011.1">
    <property type="nucleotide sequence ID" value="NZ_CP096115.1"/>
</dbReference>
<dbReference type="Pfam" id="PF00180">
    <property type="entry name" value="Iso_dh"/>
    <property type="match status" value="1"/>
</dbReference>
<proteinExistence type="inferred from homology"/>
<dbReference type="Gene3D" id="3.40.718.10">
    <property type="entry name" value="Isopropylmalate Dehydrogenase"/>
    <property type="match status" value="1"/>
</dbReference>
<dbReference type="PANTHER" id="PTHR11835:SF34">
    <property type="entry name" value="ISOCITRATE DEHYDROGENASE [NAD] SUBUNIT ALPHA, MITOCHONDRIAL"/>
    <property type="match status" value="1"/>
</dbReference>
<dbReference type="GeneID" id="74307878"/>
<evidence type="ECO:0000313" key="5">
    <source>
        <dbReference type="Proteomes" id="UP001060368"/>
    </source>
</evidence>
<dbReference type="PANTHER" id="PTHR11835">
    <property type="entry name" value="DECARBOXYLATING DEHYDROGENASES-ISOCITRATE, ISOPROPYLMALATE, TARTRATE"/>
    <property type="match status" value="1"/>
</dbReference>
<organism evidence="4 5">
    <name type="scientific">Methanoplanus endosymbiosus</name>
    <dbReference type="NCBI Taxonomy" id="33865"/>
    <lineage>
        <taxon>Archaea</taxon>
        <taxon>Methanobacteriati</taxon>
        <taxon>Methanobacteriota</taxon>
        <taxon>Stenosarchaea group</taxon>
        <taxon>Methanomicrobia</taxon>
        <taxon>Methanomicrobiales</taxon>
        <taxon>Methanomicrobiaceae</taxon>
        <taxon>Methanoplanus</taxon>
    </lineage>
</organism>
<comment type="similarity">
    <text evidence="1">Belongs to the isocitrate and isopropylmalate dehydrogenases family.</text>
</comment>
<sequence length="319" mass="34484">MKIAVVPGDGIGKEVTPVAEEAVRHYLPDAEYLYAEVGYGRWERTGEAVTDEEINLLKESDAVLFGAITTVPHPDYRSVILRIRKELDLYANLRPVFGEGFDIEIVRENTEGLYSGIEEIGSERSTTLRVVTEKGSERIAEFACERAKVRKGEIVIGNKANVMKSDVLFRDTCTKVAKENGIASKPMYIDALALDVLMHPDRYDVIVTTNIFGDILSDVCGFLTGGLGTLPSGNYGENNALFEPVHGSAPDIAGKGIANPVAALRSAGMLLDYLGVDGAKKEIEEQIQALLNKGISTPDLGGDLNTADFGEMVIAGIMS</sequence>
<dbReference type="EMBL" id="CP096115">
    <property type="protein sequence ID" value="UUX93877.1"/>
    <property type="molecule type" value="Genomic_DNA"/>
</dbReference>
<dbReference type="KEGG" id="mend:L6E24_09210"/>
<accession>A0A9E7PTX8</accession>
<dbReference type="InterPro" id="IPR024084">
    <property type="entry name" value="IsoPropMal-DH-like_dom"/>
</dbReference>
<evidence type="ECO:0000259" key="3">
    <source>
        <dbReference type="SMART" id="SM01329"/>
    </source>
</evidence>
<dbReference type="AlphaFoldDB" id="A0A9E7PTX8"/>
<reference evidence="4" key="1">
    <citation type="submission" date="2022-04" db="EMBL/GenBank/DDBJ databases">
        <title>Complete genome of Methanoplanus endosymbiosus DSM 3599.</title>
        <authorList>
            <person name="Chen S.-C."/>
            <person name="You Y.-T."/>
            <person name="Zhou Y.-Z."/>
            <person name="Lai M.-C."/>
        </authorList>
    </citation>
    <scope>NUCLEOTIDE SEQUENCE</scope>
    <source>
        <strain evidence="4">DSM 3599</strain>
    </source>
</reference>
<dbReference type="GO" id="GO:0006102">
    <property type="term" value="P:isocitrate metabolic process"/>
    <property type="evidence" value="ECO:0007669"/>
    <property type="project" value="TreeGrafter"/>
</dbReference>
<dbReference type="GO" id="GO:0006099">
    <property type="term" value="P:tricarboxylic acid cycle"/>
    <property type="evidence" value="ECO:0007669"/>
    <property type="project" value="TreeGrafter"/>
</dbReference>
<gene>
    <name evidence="4" type="ORF">L6E24_09210</name>
</gene>
<evidence type="ECO:0000313" key="4">
    <source>
        <dbReference type="EMBL" id="UUX93877.1"/>
    </source>
</evidence>
<keyword evidence="2" id="KW-0560">Oxidoreductase</keyword>
<evidence type="ECO:0000256" key="2">
    <source>
        <dbReference type="ARBA" id="ARBA00023002"/>
    </source>
</evidence>
<dbReference type="GO" id="GO:0004449">
    <property type="term" value="F:isocitrate dehydrogenase (NAD+) activity"/>
    <property type="evidence" value="ECO:0007669"/>
    <property type="project" value="TreeGrafter"/>
</dbReference>
<protein>
    <submittedName>
        <fullName evidence="4">Isocitrate/isopropylmalate dehydrogenase family protein</fullName>
    </submittedName>
</protein>
<keyword evidence="5" id="KW-1185">Reference proteome</keyword>
<dbReference type="SUPFAM" id="SSF53659">
    <property type="entry name" value="Isocitrate/Isopropylmalate dehydrogenase-like"/>
    <property type="match status" value="1"/>
</dbReference>
<feature type="domain" description="Isopropylmalate dehydrogenase-like" evidence="3">
    <location>
        <begin position="2"/>
        <end position="313"/>
    </location>
</feature>
<dbReference type="SMART" id="SM01329">
    <property type="entry name" value="Iso_dh"/>
    <property type="match status" value="1"/>
</dbReference>
<dbReference type="Proteomes" id="UP001060368">
    <property type="component" value="Chromosome"/>
</dbReference>